<keyword evidence="3" id="KW-1185">Reference proteome</keyword>
<evidence type="ECO:0000313" key="2">
    <source>
        <dbReference type="EMBL" id="MPC55345.1"/>
    </source>
</evidence>
<evidence type="ECO:0000256" key="1">
    <source>
        <dbReference type="SAM" id="MobiDB-lite"/>
    </source>
</evidence>
<reference evidence="2 3" key="1">
    <citation type="submission" date="2019-05" db="EMBL/GenBank/DDBJ databases">
        <title>Another draft genome of Portunus trituberculatus and its Hox gene families provides insights of decapod evolution.</title>
        <authorList>
            <person name="Jeong J.-H."/>
            <person name="Song I."/>
            <person name="Kim S."/>
            <person name="Choi T."/>
            <person name="Kim D."/>
            <person name="Ryu S."/>
            <person name="Kim W."/>
        </authorList>
    </citation>
    <scope>NUCLEOTIDE SEQUENCE [LARGE SCALE GENOMIC DNA]</scope>
    <source>
        <tissue evidence="2">Muscle</tissue>
    </source>
</reference>
<organism evidence="2 3">
    <name type="scientific">Portunus trituberculatus</name>
    <name type="common">Swimming crab</name>
    <name type="synonym">Neptunus trituberculatus</name>
    <dbReference type="NCBI Taxonomy" id="210409"/>
    <lineage>
        <taxon>Eukaryota</taxon>
        <taxon>Metazoa</taxon>
        <taxon>Ecdysozoa</taxon>
        <taxon>Arthropoda</taxon>
        <taxon>Crustacea</taxon>
        <taxon>Multicrustacea</taxon>
        <taxon>Malacostraca</taxon>
        <taxon>Eumalacostraca</taxon>
        <taxon>Eucarida</taxon>
        <taxon>Decapoda</taxon>
        <taxon>Pleocyemata</taxon>
        <taxon>Brachyura</taxon>
        <taxon>Eubrachyura</taxon>
        <taxon>Portunoidea</taxon>
        <taxon>Portunidae</taxon>
        <taxon>Portuninae</taxon>
        <taxon>Portunus</taxon>
    </lineage>
</organism>
<dbReference type="AlphaFoldDB" id="A0A5B7GD98"/>
<feature type="compositionally biased region" description="Low complexity" evidence="1">
    <location>
        <begin position="42"/>
        <end position="53"/>
    </location>
</feature>
<dbReference type="EMBL" id="VSRR010013088">
    <property type="protein sequence ID" value="MPC55345.1"/>
    <property type="molecule type" value="Genomic_DNA"/>
</dbReference>
<dbReference type="Proteomes" id="UP000324222">
    <property type="component" value="Unassembled WGS sequence"/>
</dbReference>
<comment type="caution">
    <text evidence="2">The sequence shown here is derived from an EMBL/GenBank/DDBJ whole genome shotgun (WGS) entry which is preliminary data.</text>
</comment>
<feature type="region of interest" description="Disordered" evidence="1">
    <location>
        <begin position="14"/>
        <end position="62"/>
    </location>
</feature>
<evidence type="ECO:0000313" key="3">
    <source>
        <dbReference type="Proteomes" id="UP000324222"/>
    </source>
</evidence>
<protein>
    <submittedName>
        <fullName evidence="2">Uncharacterized protein</fullName>
    </submittedName>
</protein>
<proteinExistence type="predicted"/>
<name>A0A5B7GD98_PORTR</name>
<accession>A0A5B7GD98</accession>
<feature type="compositionally biased region" description="Basic and acidic residues" evidence="1">
    <location>
        <begin position="25"/>
        <end position="41"/>
    </location>
</feature>
<gene>
    <name evidence="2" type="ORF">E2C01_049278</name>
</gene>
<sequence length="62" mass="6869">MEISATTPRQRCTYLGSLSPSRIGKLSEKNTRPHCAVEHQSKISSDSQQSKSQVPMPQQQPS</sequence>